<accession>A0A4C1X9E9</accession>
<dbReference type="EMBL" id="BGZK01000749">
    <property type="protein sequence ID" value="GBP58974.1"/>
    <property type="molecule type" value="Genomic_DNA"/>
</dbReference>
<comment type="caution">
    <text evidence="1">The sequence shown here is derived from an EMBL/GenBank/DDBJ whole genome shotgun (WGS) entry which is preliminary data.</text>
</comment>
<proteinExistence type="predicted"/>
<evidence type="ECO:0000313" key="2">
    <source>
        <dbReference type="Proteomes" id="UP000299102"/>
    </source>
</evidence>
<evidence type="ECO:0000313" key="1">
    <source>
        <dbReference type="EMBL" id="GBP58974.1"/>
    </source>
</evidence>
<reference evidence="1 2" key="1">
    <citation type="journal article" date="2019" name="Commun. Biol.">
        <title>The bagworm genome reveals a unique fibroin gene that provides high tensile strength.</title>
        <authorList>
            <person name="Kono N."/>
            <person name="Nakamura H."/>
            <person name="Ohtoshi R."/>
            <person name="Tomita M."/>
            <person name="Numata K."/>
            <person name="Arakawa K."/>
        </authorList>
    </citation>
    <scope>NUCLEOTIDE SEQUENCE [LARGE SCALE GENOMIC DNA]</scope>
</reference>
<sequence>MDTRNPKGVAKALPAFWEEVGYLMKGDRVVGRAEGKDVAQEPCQSKLCRTQLDTSNAARTGATLNDNVKPPLIN</sequence>
<gene>
    <name evidence="1" type="ORF">EVAR_97349_1</name>
</gene>
<keyword evidence="2" id="KW-1185">Reference proteome</keyword>
<organism evidence="1 2">
    <name type="scientific">Eumeta variegata</name>
    <name type="common">Bagworm moth</name>
    <name type="synonym">Eumeta japonica</name>
    <dbReference type="NCBI Taxonomy" id="151549"/>
    <lineage>
        <taxon>Eukaryota</taxon>
        <taxon>Metazoa</taxon>
        <taxon>Ecdysozoa</taxon>
        <taxon>Arthropoda</taxon>
        <taxon>Hexapoda</taxon>
        <taxon>Insecta</taxon>
        <taxon>Pterygota</taxon>
        <taxon>Neoptera</taxon>
        <taxon>Endopterygota</taxon>
        <taxon>Lepidoptera</taxon>
        <taxon>Glossata</taxon>
        <taxon>Ditrysia</taxon>
        <taxon>Tineoidea</taxon>
        <taxon>Psychidae</taxon>
        <taxon>Oiketicinae</taxon>
        <taxon>Eumeta</taxon>
    </lineage>
</organism>
<name>A0A4C1X9E9_EUMVA</name>
<dbReference type="AlphaFoldDB" id="A0A4C1X9E9"/>
<protein>
    <submittedName>
        <fullName evidence="1">Uncharacterized protein</fullName>
    </submittedName>
</protein>
<dbReference type="Proteomes" id="UP000299102">
    <property type="component" value="Unassembled WGS sequence"/>
</dbReference>